<evidence type="ECO:0000256" key="7">
    <source>
        <dbReference type="ARBA" id="ARBA00022598"/>
    </source>
</evidence>
<dbReference type="GO" id="GO:0005524">
    <property type="term" value="F:ATP binding"/>
    <property type="evidence" value="ECO:0007669"/>
    <property type="project" value="UniProtKB-KW"/>
</dbReference>
<dbReference type="CDD" id="cd02196">
    <property type="entry name" value="PurM"/>
    <property type="match status" value="1"/>
</dbReference>
<keyword evidence="10" id="KW-0067">ATP-binding</keyword>
<evidence type="ECO:0000313" key="17">
    <source>
        <dbReference type="EMBL" id="SVA10080.1"/>
    </source>
</evidence>
<evidence type="ECO:0000259" key="16">
    <source>
        <dbReference type="Pfam" id="PF02769"/>
    </source>
</evidence>
<keyword evidence="6" id="KW-0963">Cytoplasm</keyword>
<evidence type="ECO:0000256" key="4">
    <source>
        <dbReference type="ARBA" id="ARBA00013047"/>
    </source>
</evidence>
<dbReference type="Pfam" id="PF00586">
    <property type="entry name" value="AIRS"/>
    <property type="match status" value="1"/>
</dbReference>
<dbReference type="InterPro" id="IPR016188">
    <property type="entry name" value="PurM-like_N"/>
</dbReference>
<dbReference type="GO" id="GO:0006189">
    <property type="term" value="P:'de novo' IMP biosynthetic process"/>
    <property type="evidence" value="ECO:0007669"/>
    <property type="project" value="UniProtKB-UniPathway"/>
</dbReference>
<dbReference type="GO" id="GO:0004641">
    <property type="term" value="F:phosphoribosylformylglycinamidine cyclo-ligase activity"/>
    <property type="evidence" value="ECO:0007669"/>
    <property type="project" value="UniProtKB-EC"/>
</dbReference>
<dbReference type="EC" id="6.3.3.1" evidence="4"/>
<dbReference type="PANTHER" id="PTHR10520">
    <property type="entry name" value="TRIFUNCTIONAL PURINE BIOSYNTHETIC PROTEIN ADENOSINE-3-RELATED"/>
    <property type="match status" value="1"/>
</dbReference>
<dbReference type="GO" id="GO:0005829">
    <property type="term" value="C:cytosol"/>
    <property type="evidence" value="ECO:0007669"/>
    <property type="project" value="TreeGrafter"/>
</dbReference>
<evidence type="ECO:0000256" key="5">
    <source>
        <dbReference type="ARBA" id="ARBA00020367"/>
    </source>
</evidence>
<evidence type="ECO:0000256" key="12">
    <source>
        <dbReference type="ARBA" id="ARBA00032931"/>
    </source>
</evidence>
<organism evidence="17">
    <name type="scientific">marine metagenome</name>
    <dbReference type="NCBI Taxonomy" id="408172"/>
    <lineage>
        <taxon>unclassified sequences</taxon>
        <taxon>metagenomes</taxon>
        <taxon>ecological metagenomes</taxon>
    </lineage>
</organism>
<evidence type="ECO:0000256" key="14">
    <source>
        <dbReference type="ARBA" id="ARBA00049057"/>
    </source>
</evidence>
<comment type="pathway">
    <text evidence="2">Purine metabolism; IMP biosynthesis via de novo pathway; 5-amino-1-(5-phospho-D-ribosyl)imidazole from N(2)-formyl-N(1)-(5-phospho-D-ribosyl)glycinamide: step 2/2.</text>
</comment>
<comment type="similarity">
    <text evidence="3">Belongs to the AIR synthase family.</text>
</comment>
<proteinExistence type="inferred from homology"/>
<comment type="catalytic activity">
    <reaction evidence="14">
        <text>2-formamido-N(1)-(5-O-phospho-beta-D-ribosyl)acetamidine + ATP = 5-amino-1-(5-phospho-beta-D-ribosyl)imidazole + ADP + phosphate + H(+)</text>
        <dbReference type="Rhea" id="RHEA:23032"/>
        <dbReference type="ChEBI" id="CHEBI:15378"/>
        <dbReference type="ChEBI" id="CHEBI:30616"/>
        <dbReference type="ChEBI" id="CHEBI:43474"/>
        <dbReference type="ChEBI" id="CHEBI:137981"/>
        <dbReference type="ChEBI" id="CHEBI:147287"/>
        <dbReference type="ChEBI" id="CHEBI:456216"/>
        <dbReference type="EC" id="6.3.3.1"/>
    </reaction>
</comment>
<dbReference type="NCBIfam" id="TIGR00878">
    <property type="entry name" value="purM"/>
    <property type="match status" value="1"/>
</dbReference>
<dbReference type="InterPro" id="IPR010918">
    <property type="entry name" value="PurM-like_C_dom"/>
</dbReference>
<evidence type="ECO:0000256" key="2">
    <source>
        <dbReference type="ARBA" id="ARBA00004686"/>
    </source>
</evidence>
<evidence type="ECO:0000256" key="13">
    <source>
        <dbReference type="ARBA" id="ARBA00033093"/>
    </source>
</evidence>
<evidence type="ECO:0000256" key="8">
    <source>
        <dbReference type="ARBA" id="ARBA00022741"/>
    </source>
</evidence>
<evidence type="ECO:0000256" key="10">
    <source>
        <dbReference type="ARBA" id="ARBA00022840"/>
    </source>
</evidence>
<name>A0A381T1H5_9ZZZZ</name>
<dbReference type="PANTHER" id="PTHR10520:SF12">
    <property type="entry name" value="TRIFUNCTIONAL PURINE BIOSYNTHETIC PROTEIN ADENOSINE-3"/>
    <property type="match status" value="1"/>
</dbReference>
<feature type="domain" description="PurM-like C-terminal" evidence="16">
    <location>
        <begin position="118"/>
        <end position="284"/>
    </location>
</feature>
<dbReference type="InterPro" id="IPR036676">
    <property type="entry name" value="PurM-like_C_sf"/>
</dbReference>
<evidence type="ECO:0000256" key="3">
    <source>
        <dbReference type="ARBA" id="ARBA00010280"/>
    </source>
</evidence>
<dbReference type="GO" id="GO:0004637">
    <property type="term" value="F:phosphoribosylamine-glycine ligase activity"/>
    <property type="evidence" value="ECO:0007669"/>
    <property type="project" value="TreeGrafter"/>
</dbReference>
<dbReference type="InterPro" id="IPR004733">
    <property type="entry name" value="PurM_cligase"/>
</dbReference>
<evidence type="ECO:0000256" key="1">
    <source>
        <dbReference type="ARBA" id="ARBA00004496"/>
    </source>
</evidence>
<keyword evidence="7" id="KW-0436">Ligase</keyword>
<dbReference type="InterPro" id="IPR036921">
    <property type="entry name" value="PurM-like_N_sf"/>
</dbReference>
<gene>
    <name evidence="17" type="ORF">METZ01_LOCUS62934</name>
</gene>
<dbReference type="UniPathway" id="UPA00074">
    <property type="reaction ID" value="UER00129"/>
</dbReference>
<evidence type="ECO:0000256" key="11">
    <source>
        <dbReference type="ARBA" id="ARBA00031908"/>
    </source>
</evidence>
<dbReference type="Gene3D" id="3.30.1330.10">
    <property type="entry name" value="PurM-like, N-terminal domain"/>
    <property type="match status" value="1"/>
</dbReference>
<feature type="domain" description="PurM-like N-terminal" evidence="15">
    <location>
        <begin position="1"/>
        <end position="105"/>
    </location>
</feature>
<dbReference type="GO" id="GO:0046084">
    <property type="term" value="P:adenine biosynthetic process"/>
    <property type="evidence" value="ECO:0007669"/>
    <property type="project" value="TreeGrafter"/>
</dbReference>
<evidence type="ECO:0000256" key="9">
    <source>
        <dbReference type="ARBA" id="ARBA00022755"/>
    </source>
</evidence>
<accession>A0A381T1H5</accession>
<dbReference type="SUPFAM" id="SSF55326">
    <property type="entry name" value="PurM N-terminal domain-like"/>
    <property type="match status" value="1"/>
</dbReference>
<dbReference type="Gene3D" id="3.90.650.10">
    <property type="entry name" value="PurM-like C-terminal domain"/>
    <property type="match status" value="1"/>
</dbReference>
<comment type="subcellular location">
    <subcellularLocation>
        <location evidence="1">Cytoplasm</location>
    </subcellularLocation>
</comment>
<dbReference type="EMBL" id="UINC01003888">
    <property type="protein sequence ID" value="SVA10080.1"/>
    <property type="molecule type" value="Genomic_DNA"/>
</dbReference>
<evidence type="ECO:0000259" key="15">
    <source>
        <dbReference type="Pfam" id="PF00586"/>
    </source>
</evidence>
<dbReference type="SUPFAM" id="SSF56042">
    <property type="entry name" value="PurM C-terminal domain-like"/>
    <property type="match status" value="1"/>
</dbReference>
<evidence type="ECO:0000256" key="6">
    <source>
        <dbReference type="ARBA" id="ARBA00022490"/>
    </source>
</evidence>
<protein>
    <recommendedName>
        <fullName evidence="5">Phosphoribosylformylglycinamidine cyclo-ligase</fullName>
        <ecNumber evidence="4">6.3.3.1</ecNumber>
    </recommendedName>
    <alternativeName>
        <fullName evidence="12">AIR synthase</fullName>
    </alternativeName>
    <alternativeName>
        <fullName evidence="13">AIRS</fullName>
    </alternativeName>
    <alternativeName>
        <fullName evidence="11">Phosphoribosyl-aminoimidazole synthetase</fullName>
    </alternativeName>
</protein>
<keyword evidence="8" id="KW-0547">Nucleotide-binding</keyword>
<dbReference type="FunFam" id="3.90.650.10:FF:000011">
    <property type="entry name" value="Phosphoribosylformylglycinamidine cyclo-ligase"/>
    <property type="match status" value="1"/>
</dbReference>
<keyword evidence="9" id="KW-0658">Purine biosynthesis</keyword>
<sequence>MVQSIDGVGTKTIIAKKMNKYDTIGIDLLSAASNDIIVMGAKPITFLDYIANDKLNPKIIETIVSGMAGACRENGVSLVGGETAEMPDVYLVGEHDLVGIVTGIVEKDKIIDGSKIVPGDVVLGLPSNGLHTNGYSLARKILFDVGGYKVDDEISELDRSVGHTLLEPHINYTTHIFSIIDSSAQIKGIAHITGGGLIENIPRILPTNISVLIDKESWPTLPIFNVMQSLGKVESKEMFRAFNMGIGMILVVDKSNCDKIKSTLEPISQVYEIGKVVSGKKEVIIQ</sequence>
<dbReference type="Pfam" id="PF02769">
    <property type="entry name" value="AIRS_C"/>
    <property type="match status" value="1"/>
</dbReference>
<dbReference type="AlphaFoldDB" id="A0A381T1H5"/>
<reference evidence="17" key="1">
    <citation type="submission" date="2018-05" db="EMBL/GenBank/DDBJ databases">
        <authorList>
            <person name="Lanie J.A."/>
            <person name="Ng W.-L."/>
            <person name="Kazmierczak K.M."/>
            <person name="Andrzejewski T.M."/>
            <person name="Davidsen T.M."/>
            <person name="Wayne K.J."/>
            <person name="Tettelin H."/>
            <person name="Glass J.I."/>
            <person name="Rusch D."/>
            <person name="Podicherti R."/>
            <person name="Tsui H.-C.T."/>
            <person name="Winkler M.E."/>
        </authorList>
    </citation>
    <scope>NUCLEOTIDE SEQUENCE</scope>
</reference>